<comment type="caution">
    <text evidence="6">The sequence shown here is derived from an EMBL/GenBank/DDBJ whole genome shotgun (WGS) entry which is preliminary data.</text>
</comment>
<dbReference type="GO" id="GO:0015074">
    <property type="term" value="P:DNA integration"/>
    <property type="evidence" value="ECO:0007669"/>
    <property type="project" value="InterPro"/>
</dbReference>
<sequence>MTGNLKLLINFVEKFMGTVKFGNDQIAPILGYGDMVQGAVTIKRFYYVEGLNYNLFSVGQLCDADLEVAFRKSTCFIRDLKGNDLLTGSRGTDLYSITLQDTNCPNLIYLMAKATSSQAWLWHRRLSHLNYDTINLLSKNDIVVGLPKLKFIKDHLCSSCELGKAKRKSFHTKITPSSKSRLQLLHMDLCGPMRVASINGKRYVLVIVNDYSRYTWTHFLRSKDETPEVLIDFLRLVQRGLQAQVRVVRTDKGTEFLNQTLHAYFVAEGILHQMSVARTPEQNGVVERRNRTLVEAARTMLSAAKVPLFFWAKAIATACFTQNRSLVIPRHEKTPYHIINDRKPPVKFFHIFGSICYIVRDGENLDKMKEKGDECIFVGYSTPSRAYKVFNKRTRVIMESIHVNFDELPQMASDHVISDSTPEYMTITTSNELDLLFSLMFDELLNGSSKVVSKSSAVSTADALNQRQQHTTPLNTHTTPLPTYHPLEQVIGNPSQSVRTRRQLELDSEISMFTLTVSQTEPKNIKEAMAGSAWIESMQEELHQFNRLEEGVDFEESFTPVARLEAVRLFITYAAHKSFTVYQMDVKTEFLYGPLKEEVYVNQPDGFVDPYHPDKVYRLKKALYGLKQALRAWGDILLVQIYVDDIIFGSTNPNLSKRFEKLMHSKFEISMMGELKFFLGIQIHQSPRGIFIKQAKYTQEILIKHGMTSCDSVGTPMATKHRDADLSGTPIDQMKYHSMVGALMYLTSSRPDIMHVTCYCARYQAKLTKKHLTAVKRIFWYLKDTIHMGLWYLKDTSFELTTFLDSNHAGCLDSRKSTSGDYGFHFYKIPMYCDSKAAIAISCNPVQHSCTKHIDVRYHFIKEKVKKGIVKLFFVGTEYQLADLFTKALPVERFKYLVRRLGMRCLTPAELEALANEST</sequence>
<dbReference type="InterPro" id="IPR043502">
    <property type="entry name" value="DNA/RNA_pol_sf"/>
</dbReference>
<dbReference type="SUPFAM" id="SSF53098">
    <property type="entry name" value="Ribonuclease H-like"/>
    <property type="match status" value="1"/>
</dbReference>
<dbReference type="InterPro" id="IPR001584">
    <property type="entry name" value="Integrase_cat-core"/>
</dbReference>
<proteinExistence type="predicted"/>
<evidence type="ECO:0000256" key="4">
    <source>
        <dbReference type="ARBA" id="ARBA00022801"/>
    </source>
</evidence>
<dbReference type="PROSITE" id="PS50994">
    <property type="entry name" value="INTEGRASE"/>
    <property type="match status" value="1"/>
</dbReference>
<evidence type="ECO:0000259" key="5">
    <source>
        <dbReference type="PROSITE" id="PS50994"/>
    </source>
</evidence>
<dbReference type="GO" id="GO:0003676">
    <property type="term" value="F:nucleic acid binding"/>
    <property type="evidence" value="ECO:0007669"/>
    <property type="project" value="InterPro"/>
</dbReference>
<dbReference type="InterPro" id="IPR057670">
    <property type="entry name" value="SH3_retrovirus"/>
</dbReference>
<dbReference type="Pfam" id="PF07727">
    <property type="entry name" value="RVT_2"/>
    <property type="match status" value="2"/>
</dbReference>
<keyword evidence="3" id="KW-0064">Aspartyl protease</keyword>
<dbReference type="GO" id="GO:0006508">
    <property type="term" value="P:proteolysis"/>
    <property type="evidence" value="ECO:0007669"/>
    <property type="project" value="UniProtKB-KW"/>
</dbReference>
<evidence type="ECO:0000313" key="6">
    <source>
        <dbReference type="EMBL" id="GEU84963.1"/>
    </source>
</evidence>
<name>A0A6L2NFG9_TANCI</name>
<dbReference type="SUPFAM" id="SSF56672">
    <property type="entry name" value="DNA/RNA polymerases"/>
    <property type="match status" value="1"/>
</dbReference>
<dbReference type="InterPro" id="IPR012337">
    <property type="entry name" value="RNaseH-like_sf"/>
</dbReference>
<dbReference type="PANTHER" id="PTHR42648:SF18">
    <property type="entry name" value="RETROTRANSPOSON, UNCLASSIFIED-LIKE PROTEIN"/>
    <property type="match status" value="1"/>
</dbReference>
<dbReference type="InterPro" id="IPR013103">
    <property type="entry name" value="RVT_2"/>
</dbReference>
<dbReference type="Pfam" id="PF25597">
    <property type="entry name" value="SH3_retrovirus"/>
    <property type="match status" value="1"/>
</dbReference>
<dbReference type="PANTHER" id="PTHR42648">
    <property type="entry name" value="TRANSPOSASE, PUTATIVE-RELATED"/>
    <property type="match status" value="1"/>
</dbReference>
<dbReference type="InterPro" id="IPR036397">
    <property type="entry name" value="RNaseH_sf"/>
</dbReference>
<dbReference type="InterPro" id="IPR054722">
    <property type="entry name" value="PolX-like_BBD"/>
</dbReference>
<dbReference type="InterPro" id="IPR039537">
    <property type="entry name" value="Retrotran_Ty1/copia-like"/>
</dbReference>
<dbReference type="Pfam" id="PF22936">
    <property type="entry name" value="Pol_BBD"/>
    <property type="match status" value="1"/>
</dbReference>
<dbReference type="GO" id="GO:0046872">
    <property type="term" value="F:metal ion binding"/>
    <property type="evidence" value="ECO:0007669"/>
    <property type="project" value="UniProtKB-KW"/>
</dbReference>
<dbReference type="InterPro" id="IPR025724">
    <property type="entry name" value="GAG-pre-integrase_dom"/>
</dbReference>
<reference evidence="6" key="1">
    <citation type="journal article" date="2019" name="Sci. Rep.">
        <title>Draft genome of Tanacetum cinerariifolium, the natural source of mosquito coil.</title>
        <authorList>
            <person name="Yamashiro T."/>
            <person name="Shiraishi A."/>
            <person name="Satake H."/>
            <person name="Nakayama K."/>
        </authorList>
    </citation>
    <scope>NUCLEOTIDE SEQUENCE</scope>
</reference>
<dbReference type="EMBL" id="BKCJ010009005">
    <property type="protein sequence ID" value="GEU84963.1"/>
    <property type="molecule type" value="Genomic_DNA"/>
</dbReference>
<dbReference type="Gene3D" id="3.30.420.10">
    <property type="entry name" value="Ribonuclease H-like superfamily/Ribonuclease H"/>
    <property type="match status" value="1"/>
</dbReference>
<dbReference type="CDD" id="cd09272">
    <property type="entry name" value="RNase_HI_RT_Ty1"/>
    <property type="match status" value="1"/>
</dbReference>
<dbReference type="Pfam" id="PF13976">
    <property type="entry name" value="gag_pre-integrs"/>
    <property type="match status" value="1"/>
</dbReference>
<dbReference type="AlphaFoldDB" id="A0A6L2NFG9"/>
<evidence type="ECO:0000256" key="1">
    <source>
        <dbReference type="ARBA" id="ARBA00022670"/>
    </source>
</evidence>
<keyword evidence="2" id="KW-0479">Metal-binding</keyword>
<dbReference type="Pfam" id="PF00665">
    <property type="entry name" value="rve"/>
    <property type="match status" value="1"/>
</dbReference>
<keyword evidence="1" id="KW-0645">Protease</keyword>
<organism evidence="6">
    <name type="scientific">Tanacetum cinerariifolium</name>
    <name type="common">Dalmatian daisy</name>
    <name type="synonym">Chrysanthemum cinerariifolium</name>
    <dbReference type="NCBI Taxonomy" id="118510"/>
    <lineage>
        <taxon>Eukaryota</taxon>
        <taxon>Viridiplantae</taxon>
        <taxon>Streptophyta</taxon>
        <taxon>Embryophyta</taxon>
        <taxon>Tracheophyta</taxon>
        <taxon>Spermatophyta</taxon>
        <taxon>Magnoliopsida</taxon>
        <taxon>eudicotyledons</taxon>
        <taxon>Gunneridae</taxon>
        <taxon>Pentapetalae</taxon>
        <taxon>asterids</taxon>
        <taxon>campanulids</taxon>
        <taxon>Asterales</taxon>
        <taxon>Asteraceae</taxon>
        <taxon>Asteroideae</taxon>
        <taxon>Anthemideae</taxon>
        <taxon>Anthemidinae</taxon>
        <taxon>Tanacetum</taxon>
    </lineage>
</organism>
<accession>A0A6L2NFG9</accession>
<feature type="domain" description="Integrase catalytic" evidence="5">
    <location>
        <begin position="172"/>
        <end position="343"/>
    </location>
</feature>
<dbReference type="GO" id="GO:0004190">
    <property type="term" value="F:aspartic-type endopeptidase activity"/>
    <property type="evidence" value="ECO:0007669"/>
    <property type="project" value="UniProtKB-KW"/>
</dbReference>
<evidence type="ECO:0000256" key="3">
    <source>
        <dbReference type="ARBA" id="ARBA00022750"/>
    </source>
</evidence>
<evidence type="ECO:0000256" key="2">
    <source>
        <dbReference type="ARBA" id="ARBA00022723"/>
    </source>
</evidence>
<protein>
    <recommendedName>
        <fullName evidence="5">Integrase catalytic domain-containing protein</fullName>
    </recommendedName>
</protein>
<keyword evidence="4" id="KW-0378">Hydrolase</keyword>
<gene>
    <name evidence="6" type="ORF">Tci_056941</name>
</gene>